<dbReference type="InterPro" id="IPR032710">
    <property type="entry name" value="NTF2-like_dom_sf"/>
</dbReference>
<proteinExistence type="predicted"/>
<dbReference type="EMBL" id="JAOTJC010000004">
    <property type="protein sequence ID" value="MCU7553588.1"/>
    <property type="molecule type" value="Genomic_DNA"/>
</dbReference>
<organism evidence="2 3">
    <name type="scientific">Alteromonas salexigens</name>
    <dbReference type="NCBI Taxonomy" id="2982530"/>
    <lineage>
        <taxon>Bacteria</taxon>
        <taxon>Pseudomonadati</taxon>
        <taxon>Pseudomonadota</taxon>
        <taxon>Gammaproteobacteria</taxon>
        <taxon>Alteromonadales</taxon>
        <taxon>Alteromonadaceae</taxon>
        <taxon>Alteromonas/Salinimonas group</taxon>
        <taxon>Alteromonas</taxon>
    </lineage>
</organism>
<dbReference type="RefSeq" id="WP_262992274.1">
    <property type="nucleotide sequence ID" value="NZ_JAOTJC010000004.1"/>
</dbReference>
<reference evidence="3" key="1">
    <citation type="submission" date="2023-07" db="EMBL/GenBank/DDBJ databases">
        <title>Study on multiphase classification of strain Alteromonas salexigens isolated from the Yellow Sea.</title>
        <authorList>
            <person name="Sun L."/>
        </authorList>
    </citation>
    <scope>NUCLEOTIDE SEQUENCE [LARGE SCALE GENOMIC DNA]</scope>
    <source>
        <strain evidence="3">ASW11-19</strain>
    </source>
</reference>
<gene>
    <name evidence="2" type="ORF">OCL06_03115</name>
</gene>
<name>A0ABT2VM97_9ALTE</name>
<keyword evidence="3" id="KW-1185">Reference proteome</keyword>
<evidence type="ECO:0000313" key="3">
    <source>
        <dbReference type="Proteomes" id="UP001209257"/>
    </source>
</evidence>
<sequence>MRTGLILSACFLAVPVVADTNKQRIHAVLNDLHTFAADANGKSYFSLYSPNSMFIGTDASETWSKEEFQAYAQPYFSQGQGWTYTMTERTVTVAESGQVAWFVEMLHNDSLGVTRGTGVLQKSEGEWRVEQYHLTLPVPNAIIGEVAASVRAHAN</sequence>
<dbReference type="Gene3D" id="3.10.450.50">
    <property type="match status" value="1"/>
</dbReference>
<feature type="domain" description="SnoaL-like" evidence="1">
    <location>
        <begin position="25"/>
        <end position="138"/>
    </location>
</feature>
<dbReference type="InterPro" id="IPR037401">
    <property type="entry name" value="SnoaL-like"/>
</dbReference>
<evidence type="ECO:0000259" key="1">
    <source>
        <dbReference type="Pfam" id="PF13474"/>
    </source>
</evidence>
<evidence type="ECO:0000313" key="2">
    <source>
        <dbReference type="EMBL" id="MCU7553588.1"/>
    </source>
</evidence>
<dbReference type="Proteomes" id="UP001209257">
    <property type="component" value="Unassembled WGS sequence"/>
</dbReference>
<accession>A0ABT2VM97</accession>
<dbReference type="Pfam" id="PF13474">
    <property type="entry name" value="SnoaL_3"/>
    <property type="match status" value="1"/>
</dbReference>
<protein>
    <submittedName>
        <fullName evidence="2">Nuclear transport factor 2 family protein</fullName>
    </submittedName>
</protein>
<dbReference type="SUPFAM" id="SSF54427">
    <property type="entry name" value="NTF2-like"/>
    <property type="match status" value="1"/>
</dbReference>
<comment type="caution">
    <text evidence="2">The sequence shown here is derived from an EMBL/GenBank/DDBJ whole genome shotgun (WGS) entry which is preliminary data.</text>
</comment>